<dbReference type="Pfam" id="PF03073">
    <property type="entry name" value="TspO_MBR"/>
    <property type="match status" value="1"/>
</dbReference>
<dbReference type="CDD" id="cd15904">
    <property type="entry name" value="TSPO_MBR"/>
    <property type="match status" value="1"/>
</dbReference>
<evidence type="ECO:0000256" key="3">
    <source>
        <dbReference type="ARBA" id="ARBA00022692"/>
    </source>
</evidence>
<keyword evidence="5 6" id="KW-0472">Membrane</keyword>
<proteinExistence type="inferred from homology"/>
<gene>
    <name evidence="7" type="ORF">BZG02_17770</name>
</gene>
<dbReference type="GO" id="GO:0033013">
    <property type="term" value="P:tetrapyrrole metabolic process"/>
    <property type="evidence" value="ECO:0007669"/>
    <property type="project" value="UniProtKB-ARBA"/>
</dbReference>
<dbReference type="AlphaFoldDB" id="A0A2N3HS51"/>
<reference evidence="7 8" key="1">
    <citation type="journal article" date="2017" name="Front. Microbiol.">
        <title>Labilibaculum manganireducens gen. nov., sp. nov. and Labilibaculum filiforme sp. nov., Novel Bacteroidetes Isolated from Subsurface Sediments of the Baltic Sea.</title>
        <authorList>
            <person name="Vandieken V."/>
            <person name="Marshall I.P."/>
            <person name="Niemann H."/>
            <person name="Engelen B."/>
            <person name="Cypionka H."/>
        </authorList>
    </citation>
    <scope>NUCLEOTIDE SEQUENCE [LARGE SCALE GENOMIC DNA]</scope>
    <source>
        <strain evidence="7 8">59.16B</strain>
    </source>
</reference>
<protein>
    <submittedName>
        <fullName evidence="7">TspO protein</fullName>
    </submittedName>
</protein>
<evidence type="ECO:0000313" key="7">
    <source>
        <dbReference type="EMBL" id="PKQ60883.1"/>
    </source>
</evidence>
<dbReference type="OrthoDB" id="9795496at2"/>
<evidence type="ECO:0000256" key="6">
    <source>
        <dbReference type="SAM" id="Phobius"/>
    </source>
</evidence>
<dbReference type="RefSeq" id="WP_101263138.1">
    <property type="nucleotide sequence ID" value="NZ_MVDD01000020.1"/>
</dbReference>
<keyword evidence="3 6" id="KW-0812">Transmembrane</keyword>
<feature type="transmembrane region" description="Helical" evidence="6">
    <location>
        <begin position="75"/>
        <end position="93"/>
    </location>
</feature>
<dbReference type="GO" id="GO:0016020">
    <property type="term" value="C:membrane"/>
    <property type="evidence" value="ECO:0007669"/>
    <property type="project" value="UniProtKB-SubCell"/>
</dbReference>
<sequence length="152" mass="17581">MIYRLIIFLILNFTGLAIAGLFTSKGVPSDWYVGIAKAPWTPPGWVFGAAWTIIMICFSIYMTYLWESTENKNPLLVLFAITWILNVGWSPIFFHYHQIFAGLLVISGLTLLIGFLIFFYWSQVKFKSTLLLPYFLWLLIATSLNGYIFFRN</sequence>
<dbReference type="FunFam" id="1.20.1260.100:FF:000001">
    <property type="entry name" value="translocator protein 2"/>
    <property type="match status" value="1"/>
</dbReference>
<feature type="transmembrane region" description="Helical" evidence="6">
    <location>
        <begin position="131"/>
        <end position="150"/>
    </location>
</feature>
<dbReference type="EMBL" id="MVDD01000020">
    <property type="protein sequence ID" value="PKQ60883.1"/>
    <property type="molecule type" value="Genomic_DNA"/>
</dbReference>
<dbReference type="PANTHER" id="PTHR10057:SF0">
    <property type="entry name" value="TRANSLOCATOR PROTEIN"/>
    <property type="match status" value="1"/>
</dbReference>
<organism evidence="7 8">
    <name type="scientific">Labilibaculum filiforme</name>
    <dbReference type="NCBI Taxonomy" id="1940526"/>
    <lineage>
        <taxon>Bacteria</taxon>
        <taxon>Pseudomonadati</taxon>
        <taxon>Bacteroidota</taxon>
        <taxon>Bacteroidia</taxon>
        <taxon>Marinilabiliales</taxon>
        <taxon>Marinifilaceae</taxon>
        <taxon>Labilibaculum</taxon>
    </lineage>
</organism>
<comment type="caution">
    <text evidence="7">The sequence shown here is derived from an EMBL/GenBank/DDBJ whole genome shotgun (WGS) entry which is preliminary data.</text>
</comment>
<comment type="similarity">
    <text evidence="2">Belongs to the TspO/BZRP family.</text>
</comment>
<evidence type="ECO:0000256" key="1">
    <source>
        <dbReference type="ARBA" id="ARBA00004141"/>
    </source>
</evidence>
<dbReference type="Proteomes" id="UP000233535">
    <property type="component" value="Unassembled WGS sequence"/>
</dbReference>
<evidence type="ECO:0000256" key="2">
    <source>
        <dbReference type="ARBA" id="ARBA00007524"/>
    </source>
</evidence>
<dbReference type="PANTHER" id="PTHR10057">
    <property type="entry name" value="PERIPHERAL-TYPE BENZODIAZEPINE RECEPTOR"/>
    <property type="match status" value="1"/>
</dbReference>
<name>A0A2N3HS51_9BACT</name>
<accession>A0A2N3HS51</accession>
<comment type="subcellular location">
    <subcellularLocation>
        <location evidence="1">Membrane</location>
        <topology evidence="1">Multi-pass membrane protein</topology>
    </subcellularLocation>
</comment>
<feature type="transmembrane region" description="Helical" evidence="6">
    <location>
        <begin position="99"/>
        <end position="119"/>
    </location>
</feature>
<dbReference type="PIRSF" id="PIRSF005859">
    <property type="entry name" value="PBR"/>
    <property type="match status" value="1"/>
</dbReference>
<evidence type="ECO:0000256" key="5">
    <source>
        <dbReference type="ARBA" id="ARBA00023136"/>
    </source>
</evidence>
<dbReference type="InterPro" id="IPR004307">
    <property type="entry name" value="TspO_MBR"/>
</dbReference>
<feature type="transmembrane region" description="Helical" evidence="6">
    <location>
        <begin position="44"/>
        <end position="63"/>
    </location>
</feature>
<dbReference type="InterPro" id="IPR038330">
    <property type="entry name" value="TspO/MBR-related_sf"/>
</dbReference>
<feature type="transmembrane region" description="Helical" evidence="6">
    <location>
        <begin position="5"/>
        <end position="24"/>
    </location>
</feature>
<evidence type="ECO:0000313" key="8">
    <source>
        <dbReference type="Proteomes" id="UP000233535"/>
    </source>
</evidence>
<dbReference type="Gene3D" id="1.20.1260.100">
    <property type="entry name" value="TspO/MBR protein"/>
    <property type="match status" value="1"/>
</dbReference>
<keyword evidence="4 6" id="KW-1133">Transmembrane helix</keyword>
<keyword evidence="8" id="KW-1185">Reference proteome</keyword>
<evidence type="ECO:0000256" key="4">
    <source>
        <dbReference type="ARBA" id="ARBA00022989"/>
    </source>
</evidence>